<dbReference type="Proteomes" id="UP000594261">
    <property type="component" value="Chromosome 3"/>
</dbReference>
<dbReference type="EnsemblPlants" id="QL03p025212:mrna">
    <property type="protein sequence ID" value="QL03p025212:mrna"/>
    <property type="gene ID" value="QL03p025212"/>
</dbReference>
<protein>
    <recommendedName>
        <fullName evidence="3">RNase H type-1 domain-containing protein</fullName>
    </recommendedName>
</protein>
<evidence type="ECO:0000313" key="2">
    <source>
        <dbReference type="Proteomes" id="UP000594261"/>
    </source>
</evidence>
<name>A0A7N2L7S4_QUELO</name>
<evidence type="ECO:0000313" key="1">
    <source>
        <dbReference type="EnsemblPlants" id="QL03p025212:mrna"/>
    </source>
</evidence>
<proteinExistence type="predicted"/>
<dbReference type="InParanoid" id="A0A7N2L7S4"/>
<accession>A0A7N2L7S4</accession>
<organism evidence="1 2">
    <name type="scientific">Quercus lobata</name>
    <name type="common">Valley oak</name>
    <dbReference type="NCBI Taxonomy" id="97700"/>
    <lineage>
        <taxon>Eukaryota</taxon>
        <taxon>Viridiplantae</taxon>
        <taxon>Streptophyta</taxon>
        <taxon>Embryophyta</taxon>
        <taxon>Tracheophyta</taxon>
        <taxon>Spermatophyta</taxon>
        <taxon>Magnoliopsida</taxon>
        <taxon>eudicotyledons</taxon>
        <taxon>Gunneridae</taxon>
        <taxon>Pentapetalae</taxon>
        <taxon>rosids</taxon>
        <taxon>fabids</taxon>
        <taxon>Fagales</taxon>
        <taxon>Fagaceae</taxon>
        <taxon>Quercus</taxon>
    </lineage>
</organism>
<dbReference type="AlphaFoldDB" id="A0A7N2L7S4"/>
<reference evidence="1 2" key="1">
    <citation type="journal article" date="2016" name="G3 (Bethesda)">
        <title>First Draft Assembly and Annotation of the Genome of a California Endemic Oak Quercus lobata Nee (Fagaceae).</title>
        <authorList>
            <person name="Sork V.L."/>
            <person name="Fitz-Gibbon S.T."/>
            <person name="Puiu D."/>
            <person name="Crepeau M."/>
            <person name="Gugger P.F."/>
            <person name="Sherman R."/>
            <person name="Stevens K."/>
            <person name="Langley C.H."/>
            <person name="Pellegrini M."/>
            <person name="Salzberg S.L."/>
        </authorList>
    </citation>
    <scope>NUCLEOTIDE SEQUENCE [LARGE SCALE GENOMIC DNA]</scope>
    <source>
        <strain evidence="1 2">cv. SW786</strain>
    </source>
</reference>
<dbReference type="EMBL" id="LRBV02000003">
    <property type="status" value="NOT_ANNOTATED_CDS"/>
    <property type="molecule type" value="Genomic_DNA"/>
</dbReference>
<evidence type="ECO:0008006" key="3">
    <source>
        <dbReference type="Google" id="ProtNLM"/>
    </source>
</evidence>
<reference evidence="1" key="2">
    <citation type="submission" date="2021-01" db="UniProtKB">
        <authorList>
            <consortium name="EnsemblPlants"/>
        </authorList>
    </citation>
    <scope>IDENTIFICATION</scope>
</reference>
<keyword evidence="2" id="KW-1185">Reference proteome</keyword>
<dbReference type="Gramene" id="QL03p025212:mrna">
    <property type="protein sequence ID" value="QL03p025212:mrna"/>
    <property type="gene ID" value="QL03p025212"/>
</dbReference>
<sequence length="95" mass="10315">MTTMIMQSEESNPGSAVGGGIIRDSNRAWIRGFERNIGAATCSLNLSHVIVELDAKVVVSFLSSSSKIHPKLWALVNNRRLLLRSLHNALGPSCI</sequence>